<sequence length="128" mass="14078">MSGGVSLWRCLCGIYYSLGFGATDPLKKNRVIKVMDIAALPQIFQTCRITKGYFYPCVTARGTFWGRAVPFSSPTTLKHDITPNLAHTGGLTTSHCQGPHLGEEGICGKISVLFCLRHVTALNKYREL</sequence>
<dbReference type="EMBL" id="BPLR01007809">
    <property type="protein sequence ID" value="GIY19926.1"/>
    <property type="molecule type" value="Genomic_DNA"/>
</dbReference>
<reference evidence="1 2" key="1">
    <citation type="submission" date="2021-06" db="EMBL/GenBank/DDBJ databases">
        <title>Caerostris extrusa draft genome.</title>
        <authorList>
            <person name="Kono N."/>
            <person name="Arakawa K."/>
        </authorList>
    </citation>
    <scope>NUCLEOTIDE SEQUENCE [LARGE SCALE GENOMIC DNA]</scope>
</reference>
<dbReference type="Proteomes" id="UP001054945">
    <property type="component" value="Unassembled WGS sequence"/>
</dbReference>
<proteinExistence type="predicted"/>
<accession>A0AAV4RGU4</accession>
<keyword evidence="2" id="KW-1185">Reference proteome</keyword>
<protein>
    <submittedName>
        <fullName evidence="1">Uncharacterized protein</fullName>
    </submittedName>
</protein>
<evidence type="ECO:0000313" key="2">
    <source>
        <dbReference type="Proteomes" id="UP001054945"/>
    </source>
</evidence>
<evidence type="ECO:0000313" key="1">
    <source>
        <dbReference type="EMBL" id="GIY19926.1"/>
    </source>
</evidence>
<dbReference type="AlphaFoldDB" id="A0AAV4RGU4"/>
<gene>
    <name evidence="1" type="ORF">CEXT_95641</name>
</gene>
<comment type="caution">
    <text evidence="1">The sequence shown here is derived from an EMBL/GenBank/DDBJ whole genome shotgun (WGS) entry which is preliminary data.</text>
</comment>
<name>A0AAV4RGU4_CAEEX</name>
<organism evidence="1 2">
    <name type="scientific">Caerostris extrusa</name>
    <name type="common">Bark spider</name>
    <name type="synonym">Caerostris bankana</name>
    <dbReference type="NCBI Taxonomy" id="172846"/>
    <lineage>
        <taxon>Eukaryota</taxon>
        <taxon>Metazoa</taxon>
        <taxon>Ecdysozoa</taxon>
        <taxon>Arthropoda</taxon>
        <taxon>Chelicerata</taxon>
        <taxon>Arachnida</taxon>
        <taxon>Araneae</taxon>
        <taxon>Araneomorphae</taxon>
        <taxon>Entelegynae</taxon>
        <taxon>Araneoidea</taxon>
        <taxon>Araneidae</taxon>
        <taxon>Caerostris</taxon>
    </lineage>
</organism>